<comment type="caution">
    <text evidence="4">The sequence shown here is derived from an EMBL/GenBank/DDBJ whole genome shotgun (WGS) entry which is preliminary data.</text>
</comment>
<feature type="compositionally biased region" description="Pro residues" evidence="1">
    <location>
        <begin position="600"/>
        <end position="610"/>
    </location>
</feature>
<dbReference type="InterPro" id="IPR013783">
    <property type="entry name" value="Ig-like_fold"/>
</dbReference>
<evidence type="ECO:0000259" key="3">
    <source>
        <dbReference type="PROSITE" id="PS51782"/>
    </source>
</evidence>
<evidence type="ECO:0000256" key="1">
    <source>
        <dbReference type="SAM" id="MobiDB-lite"/>
    </source>
</evidence>
<dbReference type="Gene3D" id="3.10.350.10">
    <property type="entry name" value="LysM domain"/>
    <property type="match status" value="1"/>
</dbReference>
<feature type="compositionally biased region" description="Low complexity" evidence="1">
    <location>
        <begin position="46"/>
        <end position="55"/>
    </location>
</feature>
<dbReference type="InterPro" id="IPR036779">
    <property type="entry name" value="LysM_dom_sf"/>
</dbReference>
<organism evidence="4 5">
    <name type="scientific">Rhizobium aquaticum</name>
    <dbReference type="NCBI Taxonomy" id="1549636"/>
    <lineage>
        <taxon>Bacteria</taxon>
        <taxon>Pseudomonadati</taxon>
        <taxon>Pseudomonadota</taxon>
        <taxon>Alphaproteobacteria</taxon>
        <taxon>Hyphomicrobiales</taxon>
        <taxon>Rhizobiaceae</taxon>
        <taxon>Rhizobium/Agrobacterium group</taxon>
        <taxon>Rhizobium</taxon>
    </lineage>
</organism>
<dbReference type="Gene3D" id="2.60.40.10">
    <property type="entry name" value="Immunoglobulins"/>
    <property type="match status" value="1"/>
</dbReference>
<keyword evidence="2" id="KW-0812">Transmembrane</keyword>
<dbReference type="CDD" id="cd00118">
    <property type="entry name" value="LysM"/>
    <property type="match status" value="1"/>
</dbReference>
<feature type="region of interest" description="Disordered" evidence="1">
    <location>
        <begin position="592"/>
        <end position="647"/>
    </location>
</feature>
<proteinExistence type="predicted"/>
<keyword evidence="2" id="KW-0472">Membrane</keyword>
<dbReference type="RefSeq" id="WP_354555635.1">
    <property type="nucleotide sequence ID" value="NZ_JBEPMB010000001.1"/>
</dbReference>
<feature type="transmembrane region" description="Helical" evidence="2">
    <location>
        <begin position="7"/>
        <end position="26"/>
    </location>
</feature>
<feature type="region of interest" description="Disordered" evidence="1">
    <location>
        <begin position="46"/>
        <end position="65"/>
    </location>
</feature>
<keyword evidence="5" id="KW-1185">Reference proteome</keyword>
<protein>
    <submittedName>
        <fullName evidence="4">Nucleoid-associated protein YgaU/uncharacterized protein YoxC</fullName>
    </submittedName>
</protein>
<dbReference type="InterPro" id="IPR052196">
    <property type="entry name" value="Bact_Kbp"/>
</dbReference>
<evidence type="ECO:0000313" key="4">
    <source>
        <dbReference type="EMBL" id="MET3613144.1"/>
    </source>
</evidence>
<feature type="region of interest" description="Disordered" evidence="1">
    <location>
        <begin position="698"/>
        <end position="720"/>
    </location>
</feature>
<keyword evidence="2" id="KW-1133">Transmembrane helix</keyword>
<evidence type="ECO:0000313" key="5">
    <source>
        <dbReference type="Proteomes" id="UP001549047"/>
    </source>
</evidence>
<feature type="compositionally biased region" description="Polar residues" evidence="1">
    <location>
        <begin position="56"/>
        <end position="65"/>
    </location>
</feature>
<dbReference type="EMBL" id="JBEPMB010000001">
    <property type="protein sequence ID" value="MET3613144.1"/>
    <property type="molecule type" value="Genomic_DNA"/>
</dbReference>
<dbReference type="Proteomes" id="UP001549047">
    <property type="component" value="Unassembled WGS sequence"/>
</dbReference>
<feature type="compositionally biased region" description="Basic and acidic residues" evidence="1">
    <location>
        <begin position="710"/>
        <end position="720"/>
    </location>
</feature>
<dbReference type="InterPro" id="IPR018392">
    <property type="entry name" value="LysM"/>
</dbReference>
<reference evidence="4 5" key="1">
    <citation type="submission" date="2024-06" db="EMBL/GenBank/DDBJ databases">
        <title>Genomic Encyclopedia of Type Strains, Phase IV (KMG-IV): sequencing the most valuable type-strain genomes for metagenomic binning, comparative biology and taxonomic classification.</title>
        <authorList>
            <person name="Goeker M."/>
        </authorList>
    </citation>
    <scope>NUCLEOTIDE SEQUENCE [LARGE SCALE GENOMIC DNA]</scope>
    <source>
        <strain evidence="4 5">DSM 29780</strain>
    </source>
</reference>
<name>A0ABV2IZS7_9HYPH</name>
<dbReference type="PROSITE" id="PS51782">
    <property type="entry name" value="LYSM"/>
    <property type="match status" value="1"/>
</dbReference>
<evidence type="ECO:0000256" key="2">
    <source>
        <dbReference type="SAM" id="Phobius"/>
    </source>
</evidence>
<feature type="domain" description="LysM" evidence="3">
    <location>
        <begin position="649"/>
        <end position="698"/>
    </location>
</feature>
<accession>A0ABV2IZS7</accession>
<dbReference type="PANTHER" id="PTHR34700">
    <property type="entry name" value="POTASSIUM BINDING PROTEIN KBP"/>
    <property type="match status" value="1"/>
</dbReference>
<feature type="compositionally biased region" description="Low complexity" evidence="1">
    <location>
        <begin position="611"/>
        <end position="636"/>
    </location>
</feature>
<dbReference type="Pfam" id="PF01476">
    <property type="entry name" value="LysM"/>
    <property type="match status" value="1"/>
</dbReference>
<dbReference type="PANTHER" id="PTHR34700:SF4">
    <property type="entry name" value="PHAGE-LIKE ELEMENT PBSX PROTEIN XKDP"/>
    <property type="match status" value="1"/>
</dbReference>
<sequence length="720" mass="72419">MQNNRAIWLAVLVLAIASAVMIFFILPQLNGGKNVVSDAAKTATDTAKSAAGSATETATKPTGNASGAELLQKMNRLKADASAASESLRALYANGKVPTDAELADAKAKLQAALQAIADFKAPEGADATVGGLVTGLSASATKALSALKTMPEDAGKAADAAAQIAALFSDKTARNGAAPAAPAASAPAKPDAIEATLPNFDVLRVEKDGSTVIAGGASPKARVEVLDGDKVIGSAVAGPSGDFAIALDKPLEPGDHSLVLKATGADGKAVVSAEIATVAVPNGKDGKLLAMVTKPGEASRILTKPDGATQVAQASAPAAPAAATQDVATNAAATTLPPLPDASKTLANSAPTVPAGQQPAPTAADASQKPAEAAAIRIDAVEIEGDKIFVAGTTRPNTTVQVFADDKLIETTKSSDSGHFEAENTMPLSTGNHIIRADLMDQTGSKVVVRASVPFNRPAGDQVSVVADTTKPAAAGNATAASQPVVAQLEQLREEAAKAIVLLKGLFADGKTPAKDQLAAARSATQFALKALADFKPAADAGADVAALAAKVGKSAADALKLLQAAGDDPKAVGSAIASIEAAARDAMPDVAKPAAPAAAPPAPAPPTAAAPAPAGQTQQAANAPAAAAPSAEAPKSIEQAPLKESKDSVIIRKGDTLWQISRRVYGRGVRYTTIYLANQEMIDNPNRIAPGQVFGVPGKVTQSDEEAEKANRELRKKH</sequence>
<feature type="region of interest" description="Disordered" evidence="1">
    <location>
        <begin position="335"/>
        <end position="372"/>
    </location>
</feature>
<gene>
    <name evidence="4" type="ORF">ABID16_001449</name>
</gene>